<name>A0A655DGS1_SALET</name>
<protein>
    <submittedName>
        <fullName evidence="1">Uncharacterized protein</fullName>
    </submittedName>
</protein>
<sequence>MFRLPYVKEPAVRFAFQAFNFFTEFNRTFNRAVNQAFTRITFHHRRCGFSRRYDTVVRRSGGMHHVGFVKGFFVNVAFNMNHGCL</sequence>
<evidence type="ECO:0000313" key="1">
    <source>
        <dbReference type="EMBL" id="CNU65948.1"/>
    </source>
</evidence>
<reference evidence="1 2" key="1">
    <citation type="submission" date="2015-03" db="EMBL/GenBank/DDBJ databases">
        <authorList>
            <consortium name="Pathogen Informatics"/>
        </authorList>
    </citation>
    <scope>NUCLEOTIDE SEQUENCE [LARGE SCALE GENOMIC DNA]</scope>
    <source>
        <strain evidence="1 2">A1104</strain>
    </source>
</reference>
<dbReference type="EMBL" id="CQPA01000030">
    <property type="protein sequence ID" value="CNU65948.1"/>
    <property type="molecule type" value="Genomic_DNA"/>
</dbReference>
<dbReference type="Proteomes" id="UP000041314">
    <property type="component" value="Unassembled WGS sequence"/>
</dbReference>
<evidence type="ECO:0000313" key="2">
    <source>
        <dbReference type="Proteomes" id="UP000041314"/>
    </source>
</evidence>
<organism evidence="1 2">
    <name type="scientific">Salmonella enterica subsp. enterica serovar Bovismorbificans</name>
    <dbReference type="NCBI Taxonomy" id="58097"/>
    <lineage>
        <taxon>Bacteria</taxon>
        <taxon>Pseudomonadati</taxon>
        <taxon>Pseudomonadota</taxon>
        <taxon>Gammaproteobacteria</taxon>
        <taxon>Enterobacterales</taxon>
        <taxon>Enterobacteriaceae</taxon>
        <taxon>Salmonella</taxon>
    </lineage>
</organism>
<dbReference type="AlphaFoldDB" id="A0A655DGS1"/>
<proteinExistence type="predicted"/>
<gene>
    <name evidence="1" type="ORF">ERS008198_03268</name>
</gene>
<accession>A0A655DGS1</accession>